<feature type="region of interest" description="Disordered" evidence="1">
    <location>
        <begin position="919"/>
        <end position="939"/>
    </location>
</feature>
<feature type="region of interest" description="Disordered" evidence="1">
    <location>
        <begin position="385"/>
        <end position="406"/>
    </location>
</feature>
<feature type="compositionally biased region" description="Basic and acidic residues" evidence="1">
    <location>
        <begin position="1403"/>
        <end position="1447"/>
    </location>
</feature>
<accession>A0A1Q9EDI9</accession>
<organism evidence="3 4">
    <name type="scientific">Symbiodinium microadriaticum</name>
    <name type="common">Dinoflagellate</name>
    <name type="synonym">Zooxanthella microadriatica</name>
    <dbReference type="NCBI Taxonomy" id="2951"/>
    <lineage>
        <taxon>Eukaryota</taxon>
        <taxon>Sar</taxon>
        <taxon>Alveolata</taxon>
        <taxon>Dinophyceae</taxon>
        <taxon>Suessiales</taxon>
        <taxon>Symbiodiniaceae</taxon>
        <taxon>Symbiodinium</taxon>
    </lineage>
</organism>
<dbReference type="CDD" id="cd09272">
    <property type="entry name" value="RNase_HI_RT_Ty1"/>
    <property type="match status" value="1"/>
</dbReference>
<feature type="compositionally biased region" description="Basic and acidic residues" evidence="1">
    <location>
        <begin position="1369"/>
        <end position="1379"/>
    </location>
</feature>
<protein>
    <submittedName>
        <fullName evidence="3">Retrovirus-related Pol polyprotein from transposon TNT 1-94</fullName>
    </submittedName>
</protein>
<evidence type="ECO:0000256" key="1">
    <source>
        <dbReference type="SAM" id="MobiDB-lite"/>
    </source>
</evidence>
<keyword evidence="2" id="KW-0812">Transmembrane</keyword>
<name>A0A1Q9EDI9_SYMMI</name>
<feature type="region of interest" description="Disordered" evidence="1">
    <location>
        <begin position="1536"/>
        <end position="1561"/>
    </location>
</feature>
<evidence type="ECO:0000313" key="3">
    <source>
        <dbReference type="EMBL" id="OLQ05479.1"/>
    </source>
</evidence>
<feature type="compositionally biased region" description="Gly residues" evidence="1">
    <location>
        <begin position="699"/>
        <end position="709"/>
    </location>
</feature>
<dbReference type="PANTHER" id="PTHR11439">
    <property type="entry name" value="GAG-POL-RELATED RETROTRANSPOSON"/>
    <property type="match status" value="1"/>
</dbReference>
<feature type="compositionally biased region" description="Basic and acidic residues" evidence="1">
    <location>
        <begin position="996"/>
        <end position="1006"/>
    </location>
</feature>
<feature type="region of interest" description="Disordered" evidence="1">
    <location>
        <begin position="996"/>
        <end position="1035"/>
    </location>
</feature>
<feature type="compositionally biased region" description="Basic and acidic residues" evidence="1">
    <location>
        <begin position="929"/>
        <end position="939"/>
    </location>
</feature>
<dbReference type="PANTHER" id="PTHR11439:SF463">
    <property type="entry name" value="REVERSE TRANSCRIPTASE TY1_COPIA-TYPE DOMAIN-CONTAINING PROTEIN"/>
    <property type="match status" value="1"/>
</dbReference>
<keyword evidence="4" id="KW-1185">Reference proteome</keyword>
<dbReference type="PROSITE" id="PS51257">
    <property type="entry name" value="PROKAR_LIPOPROTEIN"/>
    <property type="match status" value="1"/>
</dbReference>
<comment type="caution">
    <text evidence="3">The sequence shown here is derived from an EMBL/GenBank/DDBJ whole genome shotgun (WGS) entry which is preliminary data.</text>
</comment>
<gene>
    <name evidence="3" type="ORF">AK812_SmicGene11338</name>
</gene>
<feature type="region of interest" description="Disordered" evidence="1">
    <location>
        <begin position="1344"/>
        <end position="1523"/>
    </location>
</feature>
<evidence type="ECO:0000256" key="2">
    <source>
        <dbReference type="SAM" id="Phobius"/>
    </source>
</evidence>
<feature type="compositionally biased region" description="Basic and acidic residues" evidence="1">
    <location>
        <begin position="637"/>
        <end position="661"/>
    </location>
</feature>
<feature type="transmembrane region" description="Helical" evidence="2">
    <location>
        <begin position="2135"/>
        <end position="2156"/>
    </location>
</feature>
<dbReference type="OrthoDB" id="436841at2759"/>
<feature type="compositionally biased region" description="Low complexity" evidence="1">
    <location>
        <begin position="389"/>
        <end position="405"/>
    </location>
</feature>
<keyword evidence="2" id="KW-1133">Transmembrane helix</keyword>
<feature type="region of interest" description="Disordered" evidence="1">
    <location>
        <begin position="622"/>
        <end position="666"/>
    </location>
</feature>
<feature type="compositionally biased region" description="Basic and acidic residues" evidence="1">
    <location>
        <begin position="1454"/>
        <end position="1475"/>
    </location>
</feature>
<feature type="compositionally biased region" description="Acidic residues" evidence="1">
    <location>
        <begin position="1542"/>
        <end position="1561"/>
    </location>
</feature>
<evidence type="ECO:0000313" key="4">
    <source>
        <dbReference type="Proteomes" id="UP000186817"/>
    </source>
</evidence>
<feature type="compositionally biased region" description="Basic and acidic residues" evidence="1">
    <location>
        <begin position="1013"/>
        <end position="1027"/>
    </location>
</feature>
<dbReference type="Proteomes" id="UP000186817">
    <property type="component" value="Unassembled WGS sequence"/>
</dbReference>
<reference evidence="3 4" key="1">
    <citation type="submission" date="2016-02" db="EMBL/GenBank/DDBJ databases">
        <title>Genome analysis of coral dinoflagellate symbionts highlights evolutionary adaptations to a symbiotic lifestyle.</title>
        <authorList>
            <person name="Aranda M."/>
            <person name="Li Y."/>
            <person name="Liew Y.J."/>
            <person name="Baumgarten S."/>
            <person name="Simakov O."/>
            <person name="Wilson M."/>
            <person name="Piel J."/>
            <person name="Ashoor H."/>
            <person name="Bougouffa S."/>
            <person name="Bajic V.B."/>
            <person name="Ryu T."/>
            <person name="Ravasi T."/>
            <person name="Bayer T."/>
            <person name="Micklem G."/>
            <person name="Kim H."/>
            <person name="Bhak J."/>
            <person name="Lajeunesse T.C."/>
            <person name="Voolstra C.R."/>
        </authorList>
    </citation>
    <scope>NUCLEOTIDE SEQUENCE [LARGE SCALE GENOMIC DNA]</scope>
    <source>
        <strain evidence="3 4">CCMP2467</strain>
    </source>
</reference>
<dbReference type="EMBL" id="LSRX01000184">
    <property type="protein sequence ID" value="OLQ05479.1"/>
    <property type="molecule type" value="Genomic_DNA"/>
</dbReference>
<proteinExistence type="predicted"/>
<keyword evidence="2" id="KW-0472">Membrane</keyword>
<feature type="region of interest" description="Disordered" evidence="1">
    <location>
        <begin position="694"/>
        <end position="718"/>
    </location>
</feature>
<sequence length="2223" mass="245007">MPAARLQHHSDSTLFYTLVLHTLSAMGCVQSSACHMQDSTLGHIDTFPSPPKVLPPGHQMHELYVRQLDAYLMLVARNPQAFQNKVEMRRHALLGTYPERKPELLKQPTAADDAEWVELSQSQFLESGYLFEKIDIFAPIGSNDDPREQNRWNLTQPDACSAPFQSQDGQLASGLVHGNITTSFGELSCATLSARQIALVFHPSILSTDRASSLEFAVRNPQRSPEDLWNIWYLRLSRATTEEGVTVSNVATLASQPELFEGLCEAALAGFAVTPPIASIQLQTTSIAANERCDVDFTLETTELLVSNMVVAVSLPSGFRALDPQAHLAAFLSGSYGLGLFELLPIEQAEGADGGLQDVARLVFVGSGGLYFALAWMAAQGSTEQQANPFSPTSPTAAQATQSAQMGSGGLIDTKAYGKLRSFDGKEENWSTWAFVARSYFGLLGPAFENYLTQAEGRHGPMTLRDMNEQEAMHARTLYHVLVQSVEGKGLSILMNVEKLNGLEGWRALVDAYQPDLGGRHTSMLMGIISPSWEKVTEADFLENVEKWEVLIRRYQDQAVDIVSSATKIAVLMKYAPLNLRAALRTNASMMGADYERVKKFMRDWLQSGVTYNSGGDYVAPSTPGGPIPMDVGAIGKDPKGKGKGKGKEGKGKGKAKEGKGKASPGKNTFQGECGYCWQWGHKRSECWLRQKHQKQAEKGGGGKGAGKGRPGKTTAAVEQTENAGTAAAIHFYVGEGEDAGPELEEYEDTRWVMAIQAATRDGSTGSQDHASHILYDSGSDENVCPYDLTEDTHDEPSTVMLRDVAGGKLSTGKQRTLCFLVETAEGKMVEVQGIFQVSRACLKLVVSAGKLIRAGYGAVLSAGGGTLWHPGGGHIPLKLHGNATYFTAWQLRAVPGNSNHRNHGGGSSMLVAAPVAAAGDVEDEEEAGHDQPDEVQEEPREIIQIGGDVNFERRGRSSLTPFSTVKEMKKRLKELGQVSYGTKEELWKRLEKAERTHVREQGRHQERQRRLRAGEVEPARAPKGPDEPTAEQRAQHELTHLPPEPWCEHCIKGRALDVGHKLVPLDHRAQNPRVEIDYSFLKTDGTRSLEDEAAEVILSAWDESTGMATAASMPAKTYDVNYVCRWIGEFIANLGHLKIVIRTDGEPSILSIARRLVDALRSDTMVGVKGIRATLETAPRYSSQSMGGVGSFQHTLKTDVLTLRYDTEARYSFTLSPGHNLWPWMVRWASFIRSRFGVKANGRTAYQDAFDTAFTGDILPFGETAMFRMPASRTGAVQGRKRVLKGDSLWRPGIFLGRTLQSAEYLFGTKDGVYTARSLRRLPPGQRANRELMANFVGLPWDTKTTLRGPRRLTTSTGGREALTAGEPTEHVESRRGADLAVPATPGDVPATPPGAAPRTPRTTDRAKERQTDRAEERQTDRAEGPQTDRAEGPQTDRARTTETKQRSSAKTAKMDRDMLEASRRDAEDAKIAVESRSTGSGLKRAPAEAVDELEAGGGGSEQATASEKRSAEDGDMDVDDQGKRLCVGGVVASTLYTPADPEEQEDTSLGEHDDEDEELNENLGEYEQEVLAGKQKELAKMDKYDTYEPRPQEEAIGKKILDSTWVVTRRPTGEIKCRYCLRDLKRGKKRDDVFAVASSQATARVIDTIGVKKGYVFFTADAENAYWQVPIKEEVYMWPPTEWVEQRRAQGLPCEGLVWKLKKEWYGRQIAGQSFVDWAAQQAGTEGFKRCTAAPWFFYNAARDASMEVHMDDFYGTAPEKEAQEFLESLSKKVVMKYQIHRPGDTFEHLKRIRTLHPDGMMVQPNPKYLQGMLKTLGLENANPAPTPESQAKEMQRDVPLDDTKAFEYRSCVGKALYLSFDRPDCQHSVRELTKTMKQPTAEGMNALRRLARYLKGTEAMGVWLPKEGEMETIEAISDTDWANCKKTRKSCAGGVFMVGGCLVGSYSRGLAMICLSSGEAEFNGGVMATSEGIFYKEVFDFLQVPLKLRVWLDSSAARGVFQREGVGKIRHLETKGLWVQQGLKERKFTLHAIATETNPSDIHTKALTTARYEILRKLLGVINDLGVEKAARATLLAGMLVGSVRKKTFGTASGSTLAAVLLAAGIGTAQGQALQRRGAGSVEILRTVGTNYFMWFAAAVVFILGGMIFWFCCRTPKRRKARIYEDVYPVDSIEGPYVLRTGTRLHISASCPHVQGRPTKVYPICEFCHRHKVQKYEKID</sequence>